<proteinExistence type="inferred from homology"/>
<keyword evidence="2" id="KW-0813">Transport</keyword>
<dbReference type="Proteomes" id="UP000308000">
    <property type="component" value="Unassembled WGS sequence"/>
</dbReference>
<keyword evidence="7" id="KW-1185">Reference proteome</keyword>
<evidence type="ECO:0000256" key="1">
    <source>
        <dbReference type="ARBA" id="ARBA00005901"/>
    </source>
</evidence>
<dbReference type="SUPFAM" id="SSF160527">
    <property type="entry name" value="V-type ATPase subunit E-like"/>
    <property type="match status" value="1"/>
</dbReference>
<dbReference type="RefSeq" id="WP_129120114.1">
    <property type="nucleotide sequence ID" value="NZ_BSUI01000004.1"/>
</dbReference>
<organism evidence="5 6">
    <name type="scientific">Deinococcus metallilatus</name>
    <dbReference type="NCBI Taxonomy" id="1211322"/>
    <lineage>
        <taxon>Bacteria</taxon>
        <taxon>Thermotogati</taxon>
        <taxon>Deinococcota</taxon>
        <taxon>Deinococci</taxon>
        <taxon>Deinococcales</taxon>
        <taxon>Deinococcaceae</taxon>
        <taxon>Deinococcus</taxon>
    </lineage>
</organism>
<evidence type="ECO:0000313" key="5">
    <source>
        <dbReference type="EMBL" id="TLK23671.1"/>
    </source>
</evidence>
<evidence type="ECO:0000256" key="2">
    <source>
        <dbReference type="ARBA" id="ARBA00022448"/>
    </source>
</evidence>
<name>A0AAJ5F1D6_9DEIO</name>
<comment type="caution">
    <text evidence="5">The sequence shown here is derived from an EMBL/GenBank/DDBJ whole genome shotgun (WGS) entry which is preliminary data.</text>
</comment>
<evidence type="ECO:0000313" key="4">
    <source>
        <dbReference type="EMBL" id="MBB5296201.1"/>
    </source>
</evidence>
<evidence type="ECO:0000313" key="7">
    <source>
        <dbReference type="Proteomes" id="UP000536909"/>
    </source>
</evidence>
<sequence length="189" mass="20130">MSLGDILEHETRDEITRIRAGAQERAAAILAAARERASALLESQKRSLDAELQAGLTRARSAADLEMNAQRLAAADQTQTRAFQEAEAQLRAAPASPQYPQILARLIQEAQAALPSAEVVEVHPDEVAAAQAALAHLGLHLEVRPNPAVETGVRLVGRGGKTSVQNTLLGRLQSGREALTAEVARLLNS</sequence>
<dbReference type="Gene3D" id="1.20.5.620">
    <property type="entry name" value="F1F0 ATP synthase subunit B, membrane domain"/>
    <property type="match status" value="1"/>
</dbReference>
<dbReference type="InterPro" id="IPR002842">
    <property type="entry name" value="ATPase_V1_Esu"/>
</dbReference>
<reference evidence="4 7" key="2">
    <citation type="submission" date="2020-08" db="EMBL/GenBank/DDBJ databases">
        <title>Genomic Encyclopedia of Type Strains, Phase IV (KMG-IV): sequencing the most valuable type-strain genomes for metagenomic binning, comparative biology and taxonomic classification.</title>
        <authorList>
            <person name="Goeker M."/>
        </authorList>
    </citation>
    <scope>NUCLEOTIDE SEQUENCE [LARGE SCALE GENOMIC DNA]</scope>
    <source>
        <strain evidence="4 7">DSM 105434</strain>
    </source>
</reference>
<dbReference type="GO" id="GO:0033178">
    <property type="term" value="C:proton-transporting two-sector ATPase complex, catalytic domain"/>
    <property type="evidence" value="ECO:0007669"/>
    <property type="project" value="InterPro"/>
</dbReference>
<reference evidence="5 6" key="1">
    <citation type="submission" date="2019-04" db="EMBL/GenBank/DDBJ databases">
        <title>Deinococcus metalilatus MA1002 mutant No.5.</title>
        <authorList>
            <person name="Park W."/>
            <person name="Park C."/>
        </authorList>
    </citation>
    <scope>NUCLEOTIDE SEQUENCE [LARGE SCALE GENOMIC DNA]</scope>
    <source>
        <strain evidence="5 6">MA1002-m5</strain>
    </source>
</reference>
<gene>
    <name evidence="5" type="ORF">FCS05_15735</name>
    <name evidence="4" type="ORF">HNQ10_003043</name>
</gene>
<dbReference type="GO" id="GO:0046961">
    <property type="term" value="F:proton-transporting ATPase activity, rotational mechanism"/>
    <property type="evidence" value="ECO:0007669"/>
    <property type="project" value="InterPro"/>
</dbReference>
<comment type="similarity">
    <text evidence="1">Belongs to the V-ATPase E subunit family.</text>
</comment>
<protein>
    <submittedName>
        <fullName evidence="5">V-type ATP synthase subunit E</fullName>
    </submittedName>
    <submittedName>
        <fullName evidence="4">V/A-type H+-transporting ATPase subunit E</fullName>
    </submittedName>
</protein>
<accession>A0AAJ5F1D6</accession>
<dbReference type="AlphaFoldDB" id="A0AAJ5F1D6"/>
<dbReference type="Pfam" id="PF01991">
    <property type="entry name" value="vATP-synt_E"/>
    <property type="match status" value="1"/>
</dbReference>
<dbReference type="Gene3D" id="3.30.2320.30">
    <property type="entry name" value="ATP synthase, E subunit, C-terminal"/>
    <property type="match status" value="1"/>
</dbReference>
<evidence type="ECO:0000256" key="3">
    <source>
        <dbReference type="ARBA" id="ARBA00023065"/>
    </source>
</evidence>
<dbReference type="Proteomes" id="UP000536909">
    <property type="component" value="Unassembled WGS sequence"/>
</dbReference>
<dbReference type="InterPro" id="IPR038495">
    <property type="entry name" value="ATPase_E_C"/>
</dbReference>
<keyword evidence="3" id="KW-0406">Ion transport</keyword>
<dbReference type="EMBL" id="JACHFV010000010">
    <property type="protein sequence ID" value="MBB5296201.1"/>
    <property type="molecule type" value="Genomic_DNA"/>
</dbReference>
<evidence type="ECO:0000313" key="6">
    <source>
        <dbReference type="Proteomes" id="UP000308000"/>
    </source>
</evidence>
<dbReference type="EMBL" id="VBRC01000012">
    <property type="protein sequence ID" value="TLK23671.1"/>
    <property type="molecule type" value="Genomic_DNA"/>
</dbReference>